<dbReference type="Pfam" id="PF00096">
    <property type="entry name" value="zf-C2H2"/>
    <property type="match status" value="1"/>
</dbReference>
<organism evidence="11 12">
    <name type="scientific">Meganyctiphanes norvegica</name>
    <name type="common">Northern krill</name>
    <name type="synonym">Thysanopoda norvegica</name>
    <dbReference type="NCBI Taxonomy" id="48144"/>
    <lineage>
        <taxon>Eukaryota</taxon>
        <taxon>Metazoa</taxon>
        <taxon>Ecdysozoa</taxon>
        <taxon>Arthropoda</taxon>
        <taxon>Crustacea</taxon>
        <taxon>Multicrustacea</taxon>
        <taxon>Malacostraca</taxon>
        <taxon>Eumalacostraca</taxon>
        <taxon>Eucarida</taxon>
        <taxon>Euphausiacea</taxon>
        <taxon>Euphausiidae</taxon>
        <taxon>Meganyctiphanes</taxon>
    </lineage>
</organism>
<name>A0AAV2PXF3_MEGNR</name>
<dbReference type="Gene3D" id="3.30.710.10">
    <property type="entry name" value="Potassium Channel Kv1.1, Chain A"/>
    <property type="match status" value="1"/>
</dbReference>
<reference evidence="11 12" key="1">
    <citation type="submission" date="2024-05" db="EMBL/GenBank/DDBJ databases">
        <authorList>
            <person name="Wallberg A."/>
        </authorList>
    </citation>
    <scope>NUCLEOTIDE SEQUENCE [LARGE SCALE GENOMIC DNA]</scope>
</reference>
<keyword evidence="2" id="KW-0479">Metal-binding</keyword>
<evidence type="ECO:0000256" key="5">
    <source>
        <dbReference type="ARBA" id="ARBA00022833"/>
    </source>
</evidence>
<evidence type="ECO:0000313" key="12">
    <source>
        <dbReference type="Proteomes" id="UP001497623"/>
    </source>
</evidence>
<evidence type="ECO:0000256" key="6">
    <source>
        <dbReference type="ARBA" id="ARBA00023242"/>
    </source>
</evidence>
<proteinExistence type="predicted"/>
<accession>A0AAV2PXF3</accession>
<feature type="domain" description="C2H2-type" evidence="10">
    <location>
        <begin position="340"/>
        <end position="366"/>
    </location>
</feature>
<dbReference type="Proteomes" id="UP001497623">
    <property type="component" value="Unassembled WGS sequence"/>
</dbReference>
<feature type="region of interest" description="Disordered" evidence="8">
    <location>
        <begin position="212"/>
        <end position="234"/>
    </location>
</feature>
<keyword evidence="6" id="KW-0539">Nucleus</keyword>
<evidence type="ECO:0000256" key="7">
    <source>
        <dbReference type="PROSITE-ProRule" id="PRU00042"/>
    </source>
</evidence>
<dbReference type="InterPro" id="IPR036236">
    <property type="entry name" value="Znf_C2H2_sf"/>
</dbReference>
<evidence type="ECO:0000259" key="10">
    <source>
        <dbReference type="PROSITE" id="PS50157"/>
    </source>
</evidence>
<dbReference type="AlphaFoldDB" id="A0AAV2PXF3"/>
<dbReference type="PROSITE" id="PS50097">
    <property type="entry name" value="BTB"/>
    <property type="match status" value="1"/>
</dbReference>
<dbReference type="InterPro" id="IPR013087">
    <property type="entry name" value="Znf_C2H2_type"/>
</dbReference>
<comment type="subcellular location">
    <subcellularLocation>
        <location evidence="1">Nucleus</location>
    </subcellularLocation>
</comment>
<dbReference type="PANTHER" id="PTHR24394">
    <property type="entry name" value="ZINC FINGER PROTEIN"/>
    <property type="match status" value="1"/>
</dbReference>
<keyword evidence="12" id="KW-1185">Reference proteome</keyword>
<evidence type="ECO:0000256" key="1">
    <source>
        <dbReference type="ARBA" id="ARBA00004123"/>
    </source>
</evidence>
<sequence>MSGGEYIQLKWNSHQAAFLSNLSSLRDKQVLTDVMLSCEEQFYPAHRLVLSSCSTYFSRALELTTSQQPVLMLYGIKEAVLEHLLMYMYDGQVTISRALLPELLRAGRWLGVKGLEDTGDLPPNLADNTSVSSGHNTVSHMAHLVTQIFSSMASGTDDVGELQIQDAESYTSEFQMDDLGDQQDIKTNQVANGFSLEREENNVNFEHLVRGEDLESSEQETLPSYEEGTTSENSTEMQILHRIELQPPDEINIPDENWDDNEVALSGRVSPCVSEASDCYSFEGWEEGHPDEAAVTANLKALQNLITEALHYREHYRASSHHDESSIAISPVKMDVRNSIKCRKCQQKFRLHIELKQHMRRVHNREIVCGVCKKSFKNQSSYEKHARVHSVVDGSNKRINKSRTAATNITSIAVEDLAVRPPRKSALNHTVIHHSALKMGSVFPPISLSVKKEPEVSDTRVKIRQHKPNKHKHTYTCAVCSKTFSGVSKETYLAHVSKHRKKTVSAIKSKPTKSVKCPYCPYKGETKHIINGHVKVHYSDLPFRCNKCLFRSSTKPNLTSHIKKKHPELLSRKQNKSSK</sequence>
<dbReference type="Gene3D" id="3.30.160.60">
    <property type="entry name" value="Classic Zinc Finger"/>
    <property type="match status" value="2"/>
</dbReference>
<feature type="domain" description="C2H2-type" evidence="10">
    <location>
        <begin position="367"/>
        <end position="390"/>
    </location>
</feature>
<dbReference type="GO" id="GO:0005634">
    <property type="term" value="C:nucleus"/>
    <property type="evidence" value="ECO:0007669"/>
    <property type="project" value="UniProtKB-SubCell"/>
</dbReference>
<evidence type="ECO:0000256" key="3">
    <source>
        <dbReference type="ARBA" id="ARBA00022737"/>
    </source>
</evidence>
<dbReference type="SMART" id="SM00355">
    <property type="entry name" value="ZnF_C2H2"/>
    <property type="match status" value="5"/>
</dbReference>
<dbReference type="InterPro" id="IPR000210">
    <property type="entry name" value="BTB/POZ_dom"/>
</dbReference>
<keyword evidence="5" id="KW-0862">Zinc</keyword>
<evidence type="ECO:0000313" key="11">
    <source>
        <dbReference type="EMBL" id="CAL4064877.1"/>
    </source>
</evidence>
<feature type="compositionally biased region" description="Polar residues" evidence="8">
    <location>
        <begin position="219"/>
        <end position="234"/>
    </location>
</feature>
<dbReference type="PROSITE" id="PS50157">
    <property type="entry name" value="ZINC_FINGER_C2H2_2"/>
    <property type="match status" value="2"/>
</dbReference>
<evidence type="ECO:0000256" key="4">
    <source>
        <dbReference type="ARBA" id="ARBA00022771"/>
    </source>
</evidence>
<evidence type="ECO:0000256" key="8">
    <source>
        <dbReference type="SAM" id="MobiDB-lite"/>
    </source>
</evidence>
<dbReference type="SUPFAM" id="SSF54695">
    <property type="entry name" value="POZ domain"/>
    <property type="match status" value="1"/>
</dbReference>
<dbReference type="SUPFAM" id="SSF57667">
    <property type="entry name" value="beta-beta-alpha zinc fingers"/>
    <property type="match status" value="2"/>
</dbReference>
<dbReference type="EMBL" id="CAXKWB010001581">
    <property type="protein sequence ID" value="CAL4064877.1"/>
    <property type="molecule type" value="Genomic_DNA"/>
</dbReference>
<feature type="domain" description="BTB" evidence="9">
    <location>
        <begin position="32"/>
        <end position="97"/>
    </location>
</feature>
<evidence type="ECO:0000259" key="9">
    <source>
        <dbReference type="PROSITE" id="PS50097"/>
    </source>
</evidence>
<dbReference type="PROSITE" id="PS00028">
    <property type="entry name" value="ZINC_FINGER_C2H2_1"/>
    <property type="match status" value="1"/>
</dbReference>
<dbReference type="PANTHER" id="PTHR24394:SF29">
    <property type="entry name" value="MYONEURIN"/>
    <property type="match status" value="1"/>
</dbReference>
<dbReference type="Pfam" id="PF00651">
    <property type="entry name" value="BTB"/>
    <property type="match status" value="1"/>
</dbReference>
<dbReference type="InterPro" id="IPR011333">
    <property type="entry name" value="SKP1/BTB/POZ_sf"/>
</dbReference>
<gene>
    <name evidence="11" type="ORF">MNOR_LOCUS4335</name>
</gene>
<comment type="caution">
    <text evidence="11">The sequence shown here is derived from an EMBL/GenBank/DDBJ whole genome shotgun (WGS) entry which is preliminary data.</text>
</comment>
<protein>
    <submittedName>
        <fullName evidence="11">Uncharacterized protein</fullName>
    </submittedName>
</protein>
<keyword evidence="3" id="KW-0677">Repeat</keyword>
<dbReference type="SMART" id="SM00225">
    <property type="entry name" value="BTB"/>
    <property type="match status" value="1"/>
</dbReference>
<keyword evidence="4 7" id="KW-0863">Zinc-finger</keyword>
<evidence type="ECO:0000256" key="2">
    <source>
        <dbReference type="ARBA" id="ARBA00022723"/>
    </source>
</evidence>
<dbReference type="GO" id="GO:0008270">
    <property type="term" value="F:zinc ion binding"/>
    <property type="evidence" value="ECO:0007669"/>
    <property type="project" value="UniProtKB-KW"/>
</dbReference>
<dbReference type="GO" id="GO:0000981">
    <property type="term" value="F:DNA-binding transcription factor activity, RNA polymerase II-specific"/>
    <property type="evidence" value="ECO:0007669"/>
    <property type="project" value="TreeGrafter"/>
</dbReference>